<name>A0A562LDV8_9GAMM</name>
<dbReference type="EMBL" id="VLKP01000018">
    <property type="protein sequence ID" value="TWI05725.1"/>
    <property type="molecule type" value="Genomic_DNA"/>
</dbReference>
<keyword evidence="2" id="KW-1185">Reference proteome</keyword>
<dbReference type="Proteomes" id="UP000316471">
    <property type="component" value="Unassembled WGS sequence"/>
</dbReference>
<gene>
    <name evidence="1" type="ORF">IP93_03014</name>
</gene>
<accession>A0A562LDV8</accession>
<proteinExistence type="predicted"/>
<dbReference type="RefSeq" id="WP_144817052.1">
    <property type="nucleotide sequence ID" value="NZ_VLKP01000018.1"/>
</dbReference>
<evidence type="ECO:0000313" key="2">
    <source>
        <dbReference type="Proteomes" id="UP000316471"/>
    </source>
</evidence>
<comment type="caution">
    <text evidence="1">The sequence shown here is derived from an EMBL/GenBank/DDBJ whole genome shotgun (WGS) entry which is preliminary data.</text>
</comment>
<dbReference type="AlphaFoldDB" id="A0A562LDV8"/>
<evidence type="ECO:0008006" key="3">
    <source>
        <dbReference type="Google" id="ProtNLM"/>
    </source>
</evidence>
<dbReference type="OrthoDB" id="6103242at2"/>
<evidence type="ECO:0000313" key="1">
    <source>
        <dbReference type="EMBL" id="TWI05725.1"/>
    </source>
</evidence>
<protein>
    <recommendedName>
        <fullName evidence="3">TnsA endonuclease-like protein</fullName>
    </recommendedName>
</protein>
<organism evidence="1 2">
    <name type="scientific">Aerolutibacter ruishenii</name>
    <dbReference type="NCBI Taxonomy" id="686800"/>
    <lineage>
        <taxon>Bacteria</taxon>
        <taxon>Pseudomonadati</taxon>
        <taxon>Pseudomonadota</taxon>
        <taxon>Gammaproteobacteria</taxon>
        <taxon>Lysobacterales</taxon>
        <taxon>Lysobacteraceae</taxon>
        <taxon>Aerolutibacter</taxon>
    </lineage>
</organism>
<sequence length="172" mass="19894">MHTTLDANQLRAALTAARFPDHCNIRRIEHDRRVIPVSRGRHVRGWHPIRPDHPTVAFESKLECRLLTALVRFAELRSVVSQPVTVSYTVDGTSHRYTPDFLVEFANVPDTLTWLGFTRRTYVEVKPLRRALNVEATLRRQFPVLRQAMQTAVTLITDWDLTLSNWEVCHDA</sequence>
<reference evidence="1 2" key="1">
    <citation type="journal article" date="2015" name="Stand. Genomic Sci.">
        <title>Genomic Encyclopedia of Bacterial and Archaeal Type Strains, Phase III: the genomes of soil and plant-associated and newly described type strains.</title>
        <authorList>
            <person name="Whitman W.B."/>
            <person name="Woyke T."/>
            <person name="Klenk H.P."/>
            <person name="Zhou Y."/>
            <person name="Lilburn T.G."/>
            <person name="Beck B.J."/>
            <person name="De Vos P."/>
            <person name="Vandamme P."/>
            <person name="Eisen J.A."/>
            <person name="Garrity G."/>
            <person name="Hugenholtz P."/>
            <person name="Kyrpides N.C."/>
        </authorList>
    </citation>
    <scope>NUCLEOTIDE SEQUENCE [LARGE SCALE GENOMIC DNA]</scope>
    <source>
        <strain evidence="1 2">CGMCC 1.10136</strain>
    </source>
</reference>